<organism evidence="1 2">
    <name type="scientific">Kangiella profundi</name>
    <dbReference type="NCBI Taxonomy" id="1561924"/>
    <lineage>
        <taxon>Bacteria</taxon>
        <taxon>Pseudomonadati</taxon>
        <taxon>Pseudomonadota</taxon>
        <taxon>Gammaproteobacteria</taxon>
        <taxon>Kangiellales</taxon>
        <taxon>Kangiellaceae</taxon>
        <taxon>Kangiella</taxon>
    </lineage>
</organism>
<evidence type="ECO:0000313" key="1">
    <source>
        <dbReference type="EMBL" id="AUD79769.1"/>
    </source>
</evidence>
<dbReference type="InterPro" id="IPR037401">
    <property type="entry name" value="SnoaL-like"/>
</dbReference>
<dbReference type="OrthoDB" id="1115105at2"/>
<protein>
    <submittedName>
        <fullName evidence="1">Nuclear transport factor 2 family protein</fullName>
    </submittedName>
</protein>
<name>A0A2K9B0Y0_9GAMM</name>
<dbReference type="RefSeq" id="WP_106647564.1">
    <property type="nucleotide sequence ID" value="NZ_BMGO01000001.1"/>
</dbReference>
<accession>A0A2K9B0Y0</accession>
<dbReference type="AlphaFoldDB" id="A0A2K9B0Y0"/>
<reference evidence="1 2" key="1">
    <citation type="submission" date="2017-12" db="EMBL/GenBank/DDBJ databases">
        <title>Kangiella profundi FT102 completed genome.</title>
        <authorList>
            <person name="Xu J."/>
            <person name="Wang J."/>
            <person name="Lu Y."/>
        </authorList>
    </citation>
    <scope>NUCLEOTIDE SEQUENCE [LARGE SCALE GENOMIC DNA]</scope>
    <source>
        <strain evidence="1 2">FT102</strain>
    </source>
</reference>
<dbReference type="SUPFAM" id="SSF54427">
    <property type="entry name" value="NTF2-like"/>
    <property type="match status" value="1"/>
</dbReference>
<dbReference type="InterPro" id="IPR032710">
    <property type="entry name" value="NTF2-like_dom_sf"/>
</dbReference>
<gene>
    <name evidence="1" type="ORF">CW740_11135</name>
</gene>
<dbReference type="Proteomes" id="UP000232693">
    <property type="component" value="Chromosome"/>
</dbReference>
<evidence type="ECO:0000313" key="2">
    <source>
        <dbReference type="Proteomes" id="UP000232693"/>
    </source>
</evidence>
<dbReference type="KEGG" id="kpd:CW740_11135"/>
<dbReference type="Gene3D" id="3.10.450.50">
    <property type="match status" value="1"/>
</dbReference>
<proteinExistence type="predicted"/>
<keyword evidence="2" id="KW-1185">Reference proteome</keyword>
<dbReference type="Pfam" id="PF12680">
    <property type="entry name" value="SnoaL_2"/>
    <property type="match status" value="1"/>
</dbReference>
<dbReference type="EMBL" id="CP025120">
    <property type="protein sequence ID" value="AUD79769.1"/>
    <property type="molecule type" value="Genomic_DNA"/>
</dbReference>
<sequence length="162" mass="18853">MNNQRVENFLQVSSKMPPTETVESPDKAFLTLFGDFKAGTKEEVIRQLYAEQFYFNDTFKTFGHIDELLKYMPETAEATELTTVEIIDVAKSETDYYLRWVMHMKFSAAGKKIDSKSIGMTQLRFNEEGKIVLHQDYWDGAEGFYSRLPIVGFFVNYVQNRL</sequence>